<dbReference type="AlphaFoldDB" id="A0A2D0N3F5"/>
<gene>
    <name evidence="1" type="ORF">CRP01_28630</name>
</gene>
<dbReference type="RefSeq" id="WP_099153492.1">
    <property type="nucleotide sequence ID" value="NZ_PDUD01000034.1"/>
</dbReference>
<protein>
    <submittedName>
        <fullName evidence="1">Uncharacterized protein</fullName>
    </submittedName>
</protein>
<organism evidence="1 2">
    <name type="scientific">Flavilitoribacter nigricans (strain ATCC 23147 / DSM 23189 / NBRC 102662 / NCIMB 1420 / SS-2)</name>
    <name type="common">Lewinella nigricans</name>
    <dbReference type="NCBI Taxonomy" id="1122177"/>
    <lineage>
        <taxon>Bacteria</taxon>
        <taxon>Pseudomonadati</taxon>
        <taxon>Bacteroidota</taxon>
        <taxon>Saprospiria</taxon>
        <taxon>Saprospirales</taxon>
        <taxon>Lewinellaceae</taxon>
        <taxon>Flavilitoribacter</taxon>
    </lineage>
</organism>
<keyword evidence="2" id="KW-1185">Reference proteome</keyword>
<dbReference type="SUPFAM" id="SSF56059">
    <property type="entry name" value="Glutathione synthetase ATP-binding domain-like"/>
    <property type="match status" value="1"/>
</dbReference>
<reference evidence="1 2" key="1">
    <citation type="submission" date="2017-10" db="EMBL/GenBank/DDBJ databases">
        <title>The draft genome sequence of Lewinella nigricans NBRC 102662.</title>
        <authorList>
            <person name="Wang K."/>
        </authorList>
    </citation>
    <scope>NUCLEOTIDE SEQUENCE [LARGE SCALE GENOMIC DNA]</scope>
    <source>
        <strain evidence="1 2">NBRC 102662</strain>
    </source>
</reference>
<accession>A0A2D0N3F5</accession>
<evidence type="ECO:0000313" key="1">
    <source>
        <dbReference type="EMBL" id="PHN03051.1"/>
    </source>
</evidence>
<name>A0A2D0N3F5_FLAN2</name>
<proteinExistence type="predicted"/>
<sequence>MDFKSAKIIGPGEFESHQHWYPKALNATIHPMVNFFLNLNKDRIVNRYCHLHPKVKAERLHEILAYQSKYFLWAGADLLNVTSAGGRRQMVIIENNSCPSGQKSMPLVDDNQEQGSYRWLIERTFKEYLKEKRPKIKGALAVVYDKNPMEVSGYAAVIADVFQEPVYYVSFYQDDQDPAVRFVDQVMEVRDENGKWQPIRAAFRYLTQRPWNRLPLHTKTRILNPTVACLAGGRNKLVAAKAYDMFNSELRGSGLSINLPETIWDVRKGEIPLWIRKMGGQAVIKVPYSNAGQGVFTIVSEQELEDFMEMDFQYDRFILQSLIGNYQWSSKGTKGRLYHVGTIPNSKGKTYVADLRMMISSTAHGLRPLCVYARRAAEPLEDTLTDSSDSWEMLGTNLSIKMDDGRWDSDTTRLLLMDRRDFNKLGIGMDDLIEAYIQTVLSTVAIDQMAQTLFNKQGKFRMRLFKSLNDDEAFIREILQ</sequence>
<comment type="caution">
    <text evidence="1">The sequence shown here is derived from an EMBL/GenBank/DDBJ whole genome shotgun (WGS) entry which is preliminary data.</text>
</comment>
<dbReference type="Proteomes" id="UP000223913">
    <property type="component" value="Unassembled WGS sequence"/>
</dbReference>
<dbReference type="EMBL" id="PDUD01000034">
    <property type="protein sequence ID" value="PHN03051.1"/>
    <property type="molecule type" value="Genomic_DNA"/>
</dbReference>
<evidence type="ECO:0000313" key="2">
    <source>
        <dbReference type="Proteomes" id="UP000223913"/>
    </source>
</evidence>
<dbReference type="OrthoDB" id="5287860at2"/>